<evidence type="ECO:0000313" key="5">
    <source>
        <dbReference type="EMBL" id="MCV2885145.1"/>
    </source>
</evidence>
<feature type="domain" description="HTH marR-type" evidence="4">
    <location>
        <begin position="4"/>
        <end position="136"/>
    </location>
</feature>
<dbReference type="EMBL" id="JAOWKX010000005">
    <property type="protein sequence ID" value="MCV2885145.1"/>
    <property type="molecule type" value="Genomic_DNA"/>
</dbReference>
<evidence type="ECO:0000256" key="1">
    <source>
        <dbReference type="ARBA" id="ARBA00023015"/>
    </source>
</evidence>
<evidence type="ECO:0000256" key="2">
    <source>
        <dbReference type="ARBA" id="ARBA00023125"/>
    </source>
</evidence>
<dbReference type="PROSITE" id="PS50995">
    <property type="entry name" value="HTH_MARR_2"/>
    <property type="match status" value="1"/>
</dbReference>
<sequence>MEKYDELLVSLRRVIRAIDLYSKKLSKETGLTSPQLIVLQEIAAQDGIMVKQVAENINLSSATVTSILDRLETKNLVSRLRSSVDKRKVGIHLTEQGKLVLAEAPKPLQEHFIHRFEKLEEWEQTQLVATMQRIAKMMDADEIDAAPMLEVGMLQTTPPSKSGG</sequence>
<name>A0ABT3A8Z2_9ALTE</name>
<evidence type="ECO:0000313" key="6">
    <source>
        <dbReference type="Proteomes" id="UP001652504"/>
    </source>
</evidence>
<dbReference type="SMART" id="SM00347">
    <property type="entry name" value="HTH_MARR"/>
    <property type="match status" value="1"/>
</dbReference>
<keyword evidence="2" id="KW-0238">DNA-binding</keyword>
<dbReference type="InterPro" id="IPR000835">
    <property type="entry name" value="HTH_MarR-typ"/>
</dbReference>
<keyword evidence="3" id="KW-0804">Transcription</keyword>
<dbReference type="Proteomes" id="UP001652504">
    <property type="component" value="Unassembled WGS sequence"/>
</dbReference>
<dbReference type="SUPFAM" id="SSF46785">
    <property type="entry name" value="Winged helix' DNA-binding domain"/>
    <property type="match status" value="1"/>
</dbReference>
<proteinExistence type="predicted"/>
<organism evidence="5 6">
    <name type="scientific">Fluctibacter corallii</name>
    <dbReference type="NCBI Taxonomy" id="2984329"/>
    <lineage>
        <taxon>Bacteria</taxon>
        <taxon>Pseudomonadati</taxon>
        <taxon>Pseudomonadota</taxon>
        <taxon>Gammaproteobacteria</taxon>
        <taxon>Alteromonadales</taxon>
        <taxon>Alteromonadaceae</taxon>
        <taxon>Fluctibacter</taxon>
    </lineage>
</organism>
<keyword evidence="1" id="KW-0805">Transcription regulation</keyword>
<dbReference type="InterPro" id="IPR036388">
    <property type="entry name" value="WH-like_DNA-bd_sf"/>
</dbReference>
<protein>
    <submittedName>
        <fullName evidence="5">MarR family winged helix-turn-helix transcriptional regulator</fullName>
    </submittedName>
</protein>
<gene>
    <name evidence="5" type="ORF">OE749_10625</name>
</gene>
<evidence type="ECO:0000256" key="3">
    <source>
        <dbReference type="ARBA" id="ARBA00023163"/>
    </source>
</evidence>
<reference evidence="5 6" key="1">
    <citation type="submission" date="2022-10" db="EMBL/GenBank/DDBJ databases">
        <title>Aestuariibacter sp. AA17 isolated from Montipora capitata coral fragment.</title>
        <authorList>
            <person name="Emsley S.A."/>
            <person name="Pfannmuller K.M."/>
            <person name="Loughran R.M."/>
            <person name="Shlafstein M."/>
            <person name="Papke E."/>
            <person name="Saw J.H."/>
            <person name="Ushijima B."/>
            <person name="Videau P."/>
        </authorList>
    </citation>
    <scope>NUCLEOTIDE SEQUENCE [LARGE SCALE GENOMIC DNA]</scope>
    <source>
        <strain evidence="5 6">AA17</strain>
    </source>
</reference>
<keyword evidence="6" id="KW-1185">Reference proteome</keyword>
<comment type="caution">
    <text evidence="5">The sequence shown here is derived from an EMBL/GenBank/DDBJ whole genome shotgun (WGS) entry which is preliminary data.</text>
</comment>
<dbReference type="RefSeq" id="WP_263712436.1">
    <property type="nucleotide sequence ID" value="NZ_JAOWKX010000005.1"/>
</dbReference>
<dbReference type="PANTHER" id="PTHR42756:SF1">
    <property type="entry name" value="TRANSCRIPTIONAL REPRESSOR OF EMRAB OPERON"/>
    <property type="match status" value="1"/>
</dbReference>
<dbReference type="Pfam" id="PF01047">
    <property type="entry name" value="MarR"/>
    <property type="match status" value="1"/>
</dbReference>
<accession>A0ABT3A8Z2</accession>
<evidence type="ECO:0000259" key="4">
    <source>
        <dbReference type="PROSITE" id="PS50995"/>
    </source>
</evidence>
<dbReference type="PRINTS" id="PR00598">
    <property type="entry name" value="HTHMARR"/>
</dbReference>
<dbReference type="Gene3D" id="1.10.10.10">
    <property type="entry name" value="Winged helix-like DNA-binding domain superfamily/Winged helix DNA-binding domain"/>
    <property type="match status" value="1"/>
</dbReference>
<dbReference type="PANTHER" id="PTHR42756">
    <property type="entry name" value="TRANSCRIPTIONAL REGULATOR, MARR"/>
    <property type="match status" value="1"/>
</dbReference>
<dbReference type="InterPro" id="IPR036390">
    <property type="entry name" value="WH_DNA-bd_sf"/>
</dbReference>